<evidence type="ECO:0000256" key="5">
    <source>
        <dbReference type="SAM" id="MobiDB-lite"/>
    </source>
</evidence>
<dbReference type="InterPro" id="IPR011712">
    <property type="entry name" value="Sig_transdc_His_kin_sub3_dim/P"/>
</dbReference>
<name>A0ABS3X5D6_9ACTN</name>
<evidence type="ECO:0000313" key="9">
    <source>
        <dbReference type="Proteomes" id="UP001519064"/>
    </source>
</evidence>
<feature type="compositionally biased region" description="Basic and acidic residues" evidence="5">
    <location>
        <begin position="407"/>
        <end position="421"/>
    </location>
</feature>
<protein>
    <recommendedName>
        <fullName evidence="7">Signal transduction histidine kinase subgroup 3 dimerisation and phosphoacceptor domain-containing protein</fullName>
    </recommendedName>
</protein>
<organism evidence="8 9">
    <name type="scientific">Streptomyces oryzae</name>
    <dbReference type="NCBI Taxonomy" id="1434886"/>
    <lineage>
        <taxon>Bacteria</taxon>
        <taxon>Bacillati</taxon>
        <taxon>Actinomycetota</taxon>
        <taxon>Actinomycetes</taxon>
        <taxon>Kitasatosporales</taxon>
        <taxon>Streptomycetaceae</taxon>
        <taxon>Streptomyces</taxon>
    </lineage>
</organism>
<keyword evidence="1" id="KW-0808">Transferase</keyword>
<feature type="domain" description="Signal transduction histidine kinase subgroup 3 dimerisation and phosphoacceptor" evidence="7">
    <location>
        <begin position="218"/>
        <end position="284"/>
    </location>
</feature>
<evidence type="ECO:0000256" key="2">
    <source>
        <dbReference type="ARBA" id="ARBA00022777"/>
    </source>
</evidence>
<dbReference type="EMBL" id="JADKMA010000007">
    <property type="protein sequence ID" value="MBO8190587.1"/>
    <property type="molecule type" value="Genomic_DNA"/>
</dbReference>
<dbReference type="InterPro" id="IPR050482">
    <property type="entry name" value="Sensor_HK_TwoCompSys"/>
</dbReference>
<comment type="caution">
    <text evidence="8">The sequence shown here is derived from an EMBL/GenBank/DDBJ whole genome shotgun (WGS) entry which is preliminary data.</text>
</comment>
<evidence type="ECO:0000256" key="1">
    <source>
        <dbReference type="ARBA" id="ARBA00022679"/>
    </source>
</evidence>
<feature type="transmembrane region" description="Helical" evidence="6">
    <location>
        <begin position="148"/>
        <end position="169"/>
    </location>
</feature>
<dbReference type="RefSeq" id="WP_209237695.1">
    <property type="nucleotide sequence ID" value="NZ_JADKMA010000007.1"/>
</dbReference>
<dbReference type="Pfam" id="PF07730">
    <property type="entry name" value="HisKA_3"/>
    <property type="match status" value="1"/>
</dbReference>
<dbReference type="Gene3D" id="1.20.5.1930">
    <property type="match status" value="1"/>
</dbReference>
<feature type="transmembrane region" description="Helical" evidence="6">
    <location>
        <begin position="56"/>
        <end position="73"/>
    </location>
</feature>
<sequence length="442" mass="46986">MIRWGRQKRRSWRQRSKLEQVEVSTRWMLLLTPWIYFVSGMPQFLIQVTSAPRPKALAGAVVVLGFVQCVVAVRGLRQGVDHYLGKAEARRGPLAIVAGVFALSTTLVTVLIAHGWAGDTVGPAMALFAGVPGLTGVYGLTVPWRRSAAVTAAGSALVAGVFAAAGMAWPSLLGTLFVLGIGGVTGIFTPRCSAWYIAVMQELDEAKEAQSRLAVAEERLRFSRDLHDVMGRNLSVIALKSELATQLARRGAETAVEQMREVQELARQSQTEVRAVVRGYREAGLETELAGARSVLRAAGVDCRIESAGPEMAREVQSALGWVVREGATNVLRHAEASRCTVRLGAGARGSAVLVMENDGLRPEASQGGSGLTGLRERLAALDGTLTAERDESAQLYRLRAEIPLDGRRPSAASAEREAERAVGGVAGAGASAVAGEGEGRE</sequence>
<evidence type="ECO:0000259" key="7">
    <source>
        <dbReference type="Pfam" id="PF07730"/>
    </source>
</evidence>
<dbReference type="Gene3D" id="3.30.565.10">
    <property type="entry name" value="Histidine kinase-like ATPase, C-terminal domain"/>
    <property type="match status" value="1"/>
</dbReference>
<keyword evidence="2" id="KW-0418">Kinase</keyword>
<accession>A0ABS3X5D6</accession>
<feature type="transmembrane region" description="Helical" evidence="6">
    <location>
        <begin position="94"/>
        <end position="117"/>
    </location>
</feature>
<reference evidence="8 9" key="1">
    <citation type="submission" date="2020-11" db="EMBL/GenBank/DDBJ databases">
        <title>Streptomyces spirodelae sp. nov., isolated from duckweed.</title>
        <authorList>
            <person name="Saimee Y."/>
            <person name="Duangmal K."/>
        </authorList>
    </citation>
    <scope>NUCLEOTIDE SEQUENCE [LARGE SCALE GENOMIC DNA]</scope>
    <source>
        <strain evidence="8 9">S16-07</strain>
    </source>
</reference>
<evidence type="ECO:0000256" key="4">
    <source>
        <dbReference type="SAM" id="Coils"/>
    </source>
</evidence>
<dbReference type="PANTHER" id="PTHR24421">
    <property type="entry name" value="NITRATE/NITRITE SENSOR PROTEIN NARX-RELATED"/>
    <property type="match status" value="1"/>
</dbReference>
<dbReference type="CDD" id="cd16917">
    <property type="entry name" value="HATPase_UhpB-NarQ-NarX-like"/>
    <property type="match status" value="1"/>
</dbReference>
<dbReference type="Proteomes" id="UP001519064">
    <property type="component" value="Unassembled WGS sequence"/>
</dbReference>
<keyword evidence="6" id="KW-0812">Transmembrane</keyword>
<evidence type="ECO:0000313" key="8">
    <source>
        <dbReference type="EMBL" id="MBO8190587.1"/>
    </source>
</evidence>
<feature type="region of interest" description="Disordered" evidence="5">
    <location>
        <begin position="407"/>
        <end position="442"/>
    </location>
</feature>
<feature type="transmembrane region" description="Helical" evidence="6">
    <location>
        <begin position="21"/>
        <end position="44"/>
    </location>
</feature>
<evidence type="ECO:0000256" key="3">
    <source>
        <dbReference type="ARBA" id="ARBA00023012"/>
    </source>
</evidence>
<feature type="coiled-coil region" evidence="4">
    <location>
        <begin position="199"/>
        <end position="226"/>
    </location>
</feature>
<proteinExistence type="predicted"/>
<feature type="transmembrane region" description="Helical" evidence="6">
    <location>
        <begin position="123"/>
        <end position="141"/>
    </location>
</feature>
<keyword evidence="3" id="KW-0902">Two-component regulatory system</keyword>
<keyword evidence="6" id="KW-0472">Membrane</keyword>
<keyword evidence="9" id="KW-1185">Reference proteome</keyword>
<gene>
    <name evidence="8" type="ORF">ITI46_02505</name>
</gene>
<evidence type="ECO:0000256" key="6">
    <source>
        <dbReference type="SAM" id="Phobius"/>
    </source>
</evidence>
<dbReference type="PANTHER" id="PTHR24421:SF63">
    <property type="entry name" value="SENSOR HISTIDINE KINASE DESK"/>
    <property type="match status" value="1"/>
</dbReference>
<keyword evidence="4" id="KW-0175">Coiled coil</keyword>
<keyword evidence="6" id="KW-1133">Transmembrane helix</keyword>
<dbReference type="InterPro" id="IPR036890">
    <property type="entry name" value="HATPase_C_sf"/>
</dbReference>